<evidence type="ECO:0000313" key="2">
    <source>
        <dbReference type="Proteomes" id="UP000565441"/>
    </source>
</evidence>
<dbReference type="Pfam" id="PF14953">
    <property type="entry name" value="DUF4504"/>
    <property type="match status" value="1"/>
</dbReference>
<reference evidence="1 2" key="1">
    <citation type="journal article" date="2020" name="ISME J.">
        <title>Uncovering the hidden diversity of litter-decomposition mechanisms in mushroom-forming fungi.</title>
        <authorList>
            <person name="Floudas D."/>
            <person name="Bentzer J."/>
            <person name="Ahren D."/>
            <person name="Johansson T."/>
            <person name="Persson P."/>
            <person name="Tunlid A."/>
        </authorList>
    </citation>
    <scope>NUCLEOTIDE SEQUENCE [LARGE SCALE GENOMIC DNA]</scope>
    <source>
        <strain evidence="1 2">CBS 661.87</strain>
    </source>
</reference>
<gene>
    <name evidence="1" type="ORF">D9615_002869</name>
</gene>
<comment type="caution">
    <text evidence="1">The sequence shown here is derived from an EMBL/GenBank/DDBJ whole genome shotgun (WGS) entry which is preliminary data.</text>
</comment>
<sequence>MASASVSLSSRLDVVVKLVEAKVTSFTSLRKITSQTRKQFTTDIALIGLGLRTGYLVDVVAPTNPVQVFGQLISSLRLTCPEFGAVAHVYEPASDQSFIVNIPLLCRRTQEDQSYTDGISFVLLGKDVLFSLRSGPPPELTDALLSLVEDATTQPSLPPSISISSSLPRETAVPLAAVLLEYPVAYVPTSLEHPFLSNVPLDIYECVVTFDRDSAHTLLKFSCPSDLAQRYPVVLSPLHIIASVIKKFTPRIRDTTISLQVHHSTKTLDRVAL</sequence>
<keyword evidence="2" id="KW-1185">Reference proteome</keyword>
<dbReference type="AlphaFoldDB" id="A0A8H5HG25"/>
<dbReference type="Proteomes" id="UP000565441">
    <property type="component" value="Unassembled WGS sequence"/>
</dbReference>
<name>A0A8H5HG25_9AGAR</name>
<organism evidence="1 2">
    <name type="scientific">Tricholomella constricta</name>
    <dbReference type="NCBI Taxonomy" id="117010"/>
    <lineage>
        <taxon>Eukaryota</taxon>
        <taxon>Fungi</taxon>
        <taxon>Dikarya</taxon>
        <taxon>Basidiomycota</taxon>
        <taxon>Agaricomycotina</taxon>
        <taxon>Agaricomycetes</taxon>
        <taxon>Agaricomycetidae</taxon>
        <taxon>Agaricales</taxon>
        <taxon>Tricholomatineae</taxon>
        <taxon>Lyophyllaceae</taxon>
        <taxon>Tricholomella</taxon>
    </lineage>
</organism>
<protein>
    <submittedName>
        <fullName evidence="1">Uncharacterized protein</fullName>
    </submittedName>
</protein>
<dbReference type="OrthoDB" id="3267419at2759"/>
<accession>A0A8H5HG25</accession>
<dbReference type="EMBL" id="JAACJP010000008">
    <property type="protein sequence ID" value="KAF5382562.1"/>
    <property type="molecule type" value="Genomic_DNA"/>
</dbReference>
<proteinExistence type="predicted"/>
<evidence type="ECO:0000313" key="1">
    <source>
        <dbReference type="EMBL" id="KAF5382562.1"/>
    </source>
</evidence>
<dbReference type="InterPro" id="IPR027850">
    <property type="entry name" value="DUF4504"/>
</dbReference>